<evidence type="ECO:0000313" key="2">
    <source>
        <dbReference type="Proteomes" id="UP000692954"/>
    </source>
</evidence>
<sequence>MQTQLLQYFIFPKQLYFKHRMLQSLKENFLIIKAQICDNYSNLKEVTLWKVNQNQNKRRIDYYQEYYKHYIQIFQLSDINNSCYNVIQPLLKGWKENRQFQQGKPSEERTKDSFAQSIQIYYQREIWKYRRDFIHSNKIHLLKQYICQSNILILIND</sequence>
<protein>
    <submittedName>
        <fullName evidence="1">Uncharacterized protein</fullName>
    </submittedName>
</protein>
<accession>A0A8S1RQL2</accession>
<reference evidence="1" key="1">
    <citation type="submission" date="2021-01" db="EMBL/GenBank/DDBJ databases">
        <authorList>
            <consortium name="Genoscope - CEA"/>
            <person name="William W."/>
        </authorList>
    </citation>
    <scope>NUCLEOTIDE SEQUENCE</scope>
</reference>
<name>A0A8S1RQL2_9CILI</name>
<comment type="caution">
    <text evidence="1">The sequence shown here is derived from an EMBL/GenBank/DDBJ whole genome shotgun (WGS) entry which is preliminary data.</text>
</comment>
<dbReference type="AlphaFoldDB" id="A0A8S1RQL2"/>
<keyword evidence="2" id="KW-1185">Reference proteome</keyword>
<proteinExistence type="predicted"/>
<dbReference type="EMBL" id="CAJJDN010000245">
    <property type="protein sequence ID" value="CAD8129817.1"/>
    <property type="molecule type" value="Genomic_DNA"/>
</dbReference>
<evidence type="ECO:0000313" key="1">
    <source>
        <dbReference type="EMBL" id="CAD8129817.1"/>
    </source>
</evidence>
<organism evidence="1 2">
    <name type="scientific">Paramecium sonneborni</name>
    <dbReference type="NCBI Taxonomy" id="65129"/>
    <lineage>
        <taxon>Eukaryota</taxon>
        <taxon>Sar</taxon>
        <taxon>Alveolata</taxon>
        <taxon>Ciliophora</taxon>
        <taxon>Intramacronucleata</taxon>
        <taxon>Oligohymenophorea</taxon>
        <taxon>Peniculida</taxon>
        <taxon>Parameciidae</taxon>
        <taxon>Paramecium</taxon>
    </lineage>
</organism>
<gene>
    <name evidence="1" type="ORF">PSON_ATCC_30995.1.T2450017</name>
</gene>
<dbReference type="Proteomes" id="UP000692954">
    <property type="component" value="Unassembled WGS sequence"/>
</dbReference>